<dbReference type="Proteomes" id="UP000237347">
    <property type="component" value="Unassembled WGS sequence"/>
</dbReference>
<protein>
    <submittedName>
        <fullName evidence="1">Uncharacterized protein</fullName>
    </submittedName>
</protein>
<accession>A0AAW0J007</accession>
<gene>
    <name evidence="1" type="ORF">CFP56_039316</name>
</gene>
<name>A0AAW0J007_QUESU</name>
<comment type="caution">
    <text evidence="1">The sequence shown here is derived from an EMBL/GenBank/DDBJ whole genome shotgun (WGS) entry which is preliminary data.</text>
</comment>
<dbReference type="EMBL" id="PKMF04000758">
    <property type="protein sequence ID" value="KAK7820000.1"/>
    <property type="molecule type" value="Genomic_DNA"/>
</dbReference>
<organism evidence="1 2">
    <name type="scientific">Quercus suber</name>
    <name type="common">Cork oak</name>
    <dbReference type="NCBI Taxonomy" id="58331"/>
    <lineage>
        <taxon>Eukaryota</taxon>
        <taxon>Viridiplantae</taxon>
        <taxon>Streptophyta</taxon>
        <taxon>Embryophyta</taxon>
        <taxon>Tracheophyta</taxon>
        <taxon>Spermatophyta</taxon>
        <taxon>Magnoliopsida</taxon>
        <taxon>eudicotyledons</taxon>
        <taxon>Gunneridae</taxon>
        <taxon>Pentapetalae</taxon>
        <taxon>rosids</taxon>
        <taxon>fabids</taxon>
        <taxon>Fagales</taxon>
        <taxon>Fagaceae</taxon>
        <taxon>Quercus</taxon>
    </lineage>
</organism>
<keyword evidence="2" id="KW-1185">Reference proteome</keyword>
<evidence type="ECO:0000313" key="1">
    <source>
        <dbReference type="EMBL" id="KAK7820000.1"/>
    </source>
</evidence>
<sequence>MSFALKDGHEKQIQFALRARIWCNDLCFSHKTAAIPQ</sequence>
<reference evidence="1 2" key="1">
    <citation type="journal article" date="2018" name="Sci. Data">
        <title>The draft genome sequence of cork oak.</title>
        <authorList>
            <person name="Ramos A.M."/>
            <person name="Usie A."/>
            <person name="Barbosa P."/>
            <person name="Barros P.M."/>
            <person name="Capote T."/>
            <person name="Chaves I."/>
            <person name="Simoes F."/>
            <person name="Abreu I."/>
            <person name="Carrasquinho I."/>
            <person name="Faro C."/>
            <person name="Guimaraes J.B."/>
            <person name="Mendonca D."/>
            <person name="Nobrega F."/>
            <person name="Rodrigues L."/>
            <person name="Saibo N.J.M."/>
            <person name="Varela M.C."/>
            <person name="Egas C."/>
            <person name="Matos J."/>
            <person name="Miguel C.M."/>
            <person name="Oliveira M.M."/>
            <person name="Ricardo C.P."/>
            <person name="Goncalves S."/>
        </authorList>
    </citation>
    <scope>NUCLEOTIDE SEQUENCE [LARGE SCALE GENOMIC DNA]</scope>
    <source>
        <strain evidence="2">cv. HL8</strain>
    </source>
</reference>
<evidence type="ECO:0000313" key="2">
    <source>
        <dbReference type="Proteomes" id="UP000237347"/>
    </source>
</evidence>
<dbReference type="AlphaFoldDB" id="A0AAW0J007"/>
<proteinExistence type="predicted"/>